<feature type="domain" description="DNA polymerase helix-hairpin-helix motif" evidence="2">
    <location>
        <begin position="101"/>
        <end position="188"/>
    </location>
</feature>
<dbReference type="PANTHER" id="PTHR32294">
    <property type="entry name" value="DNA POLYMERASE III SUBUNIT ALPHA"/>
    <property type="match status" value="1"/>
</dbReference>
<feature type="non-terminal residue" evidence="3">
    <location>
        <position position="1"/>
    </location>
</feature>
<organism evidence="3 4">
    <name type="scientific">Candidatus Afipia apatlaquensis</name>
    <dbReference type="NCBI Taxonomy" id="2712852"/>
    <lineage>
        <taxon>Bacteria</taxon>
        <taxon>Pseudomonadati</taxon>
        <taxon>Pseudomonadota</taxon>
        <taxon>Alphaproteobacteria</taxon>
        <taxon>Hyphomicrobiales</taxon>
        <taxon>Nitrobacteraceae</taxon>
        <taxon>Afipia</taxon>
    </lineage>
</organism>
<dbReference type="Proteomes" id="UP000480266">
    <property type="component" value="Unassembled WGS sequence"/>
</dbReference>
<keyword evidence="4" id="KW-1185">Reference proteome</keyword>
<evidence type="ECO:0000313" key="4">
    <source>
        <dbReference type="Proteomes" id="UP000480266"/>
    </source>
</evidence>
<dbReference type="InterPro" id="IPR029460">
    <property type="entry name" value="DNAPol_HHH"/>
</dbReference>
<dbReference type="GO" id="GO:0006260">
    <property type="term" value="P:DNA replication"/>
    <property type="evidence" value="ECO:0007669"/>
    <property type="project" value="InterPro"/>
</dbReference>
<dbReference type="CDD" id="cd04485">
    <property type="entry name" value="DnaE_OBF"/>
    <property type="match status" value="1"/>
</dbReference>
<dbReference type="SUPFAM" id="SSF160975">
    <property type="entry name" value="AF1531-like"/>
    <property type="match status" value="1"/>
</dbReference>
<name>A0A7C9RD27_9BRAD</name>
<protein>
    <submittedName>
        <fullName evidence="3">DUF655 domain-containing protein</fullName>
    </submittedName>
</protein>
<comment type="caution">
    <text evidence="3">The sequence shown here is derived from an EMBL/GenBank/DDBJ whole genome shotgun (WGS) entry which is preliminary data.</text>
</comment>
<dbReference type="Pfam" id="PF14579">
    <property type="entry name" value="HHH_6"/>
    <property type="match status" value="1"/>
</dbReference>
<accession>A0A7C9RD27</accession>
<sequence length="459" mass="49565">LRRAMGKKIRAEMDKQREIFVAGATKNNVPKGQAQTIFELLAKFADYGFNKSHAAAYALVSFQTAYMKAHYPVEFIAASMTLDMNNTDKLSEFRAEAQRLGIKVEPPSINRSGTTFEVSDNTIYYALAALKGVGQQAVEMIVEARGDRPFTSLADFAARVSPRAINKRVVESLAAAGAFDTIDANRARVFAGADAIVAACQRSHEAATSGQNDMFGGMADAPSIVLPNLEPWLPADRLRREYDAIGFFLSGHPLDDYSTALKRLRVQSWTEFSRAVKTGATAGRVAATVVSRMERRTKTGNKMGIIGLSDPTGHFEAVLFSEGLAQYRDVLEPGSAVLMQIGAELQGEDVRARILHAEPLDDAAAKTQKGLRIFVRDDKPLESIAKRLEGHQAAAGGGNKLQPPKPSSGPPAGDGEVTLIMMLDLQTEVEMKLPGRFKVSPQIAGALKAVSGVVDVQTI</sequence>
<evidence type="ECO:0000313" key="3">
    <source>
        <dbReference type="EMBL" id="NGX93820.1"/>
    </source>
</evidence>
<reference evidence="3" key="1">
    <citation type="submission" date="2020-02" db="EMBL/GenBank/DDBJ databases">
        <title>Draft genome sequence of Candidatus Afipia apatlaquensis IBT-C3, a potential strain for decolorization of textile dyes.</title>
        <authorList>
            <person name="Sanchez-Reyes A."/>
            <person name="Breton-Deval L."/>
            <person name="Mangelson H."/>
            <person name="Sanchez-Flores A."/>
        </authorList>
    </citation>
    <scope>NUCLEOTIDE SEQUENCE [LARGE SCALE GENOMIC DNA]</scope>
    <source>
        <strain evidence="3">IBT-C3</strain>
    </source>
</reference>
<dbReference type="InterPro" id="IPR004805">
    <property type="entry name" value="DnaE2/DnaE/PolC"/>
</dbReference>
<dbReference type="AlphaFoldDB" id="A0A7C9RD27"/>
<proteinExistence type="predicted"/>
<evidence type="ECO:0000259" key="2">
    <source>
        <dbReference type="Pfam" id="PF14579"/>
    </source>
</evidence>
<dbReference type="EMBL" id="JAAMRR010000038">
    <property type="protein sequence ID" value="NGX93820.1"/>
    <property type="molecule type" value="Genomic_DNA"/>
</dbReference>
<dbReference type="Gene3D" id="1.10.150.870">
    <property type="match status" value="1"/>
</dbReference>
<gene>
    <name evidence="3" type="ORF">G4V63_00785</name>
</gene>
<dbReference type="GO" id="GO:0008408">
    <property type="term" value="F:3'-5' exonuclease activity"/>
    <property type="evidence" value="ECO:0007669"/>
    <property type="project" value="InterPro"/>
</dbReference>
<feature type="region of interest" description="Disordered" evidence="1">
    <location>
        <begin position="393"/>
        <end position="415"/>
    </location>
</feature>
<evidence type="ECO:0000256" key="1">
    <source>
        <dbReference type="SAM" id="MobiDB-lite"/>
    </source>
</evidence>
<dbReference type="PANTHER" id="PTHR32294:SF0">
    <property type="entry name" value="DNA POLYMERASE III SUBUNIT ALPHA"/>
    <property type="match status" value="1"/>
</dbReference>